<organism evidence="1 2">
    <name type="scientific">Actinoplanes aureus</name>
    <dbReference type="NCBI Taxonomy" id="2792083"/>
    <lineage>
        <taxon>Bacteria</taxon>
        <taxon>Bacillati</taxon>
        <taxon>Actinomycetota</taxon>
        <taxon>Actinomycetes</taxon>
        <taxon>Micromonosporales</taxon>
        <taxon>Micromonosporaceae</taxon>
        <taxon>Actinoplanes</taxon>
    </lineage>
</organism>
<dbReference type="Proteomes" id="UP000598146">
    <property type="component" value="Unassembled WGS sequence"/>
</dbReference>
<protein>
    <submittedName>
        <fullName evidence="1">LamG domain-containing protein</fullName>
    </submittedName>
</protein>
<dbReference type="Pfam" id="PF13385">
    <property type="entry name" value="Laminin_G_3"/>
    <property type="match status" value="1"/>
</dbReference>
<dbReference type="AlphaFoldDB" id="A0A931FZP4"/>
<sequence length="242" mass="25176">MPLRRLVVPGLLLVLLTGTFATPTGRAVWVPAPPLRFVARYTFDGTAPMADATGHGHTLSPVAGGNATVARTPHGAGQAVQFPPRCKRGRPCPRLVLRAGSTPSLNPGSRPLRYGASVRLAPNLTSKGQNVLQKGYSTEGSQYKLQIDGRSGHPSCALVAGPGIHLALARISVADDRWHSLECRRAGTGLTVLIDGVAQGGTTVPAGLSVANGRPLSVGGKSAYGDNDQYHGQLDDVWIAVG</sequence>
<name>A0A931FZP4_9ACTN</name>
<comment type="caution">
    <text evidence="1">The sequence shown here is derived from an EMBL/GenBank/DDBJ whole genome shotgun (WGS) entry which is preliminary data.</text>
</comment>
<dbReference type="InterPro" id="IPR013320">
    <property type="entry name" value="ConA-like_dom_sf"/>
</dbReference>
<evidence type="ECO:0000313" key="2">
    <source>
        <dbReference type="Proteomes" id="UP000598146"/>
    </source>
</evidence>
<accession>A0A931FZP4</accession>
<dbReference type="EMBL" id="JADQTO010000013">
    <property type="protein sequence ID" value="MBG0564990.1"/>
    <property type="molecule type" value="Genomic_DNA"/>
</dbReference>
<gene>
    <name evidence="1" type="ORF">I4J89_26415</name>
</gene>
<reference evidence="1" key="1">
    <citation type="submission" date="2020-11" db="EMBL/GenBank/DDBJ databases">
        <title>Isolation and identification of active actinomycetes.</title>
        <authorList>
            <person name="Sun X."/>
        </authorList>
    </citation>
    <scope>NUCLEOTIDE SEQUENCE</scope>
    <source>
        <strain evidence="1">NEAU-A11</strain>
    </source>
</reference>
<proteinExistence type="predicted"/>
<evidence type="ECO:0000313" key="1">
    <source>
        <dbReference type="EMBL" id="MBG0564990.1"/>
    </source>
</evidence>
<keyword evidence="2" id="KW-1185">Reference proteome</keyword>
<dbReference type="Gene3D" id="2.60.120.200">
    <property type="match status" value="1"/>
</dbReference>
<dbReference type="SUPFAM" id="SSF49899">
    <property type="entry name" value="Concanavalin A-like lectins/glucanases"/>
    <property type="match status" value="1"/>
</dbReference>